<feature type="compositionally biased region" description="Basic residues" evidence="1">
    <location>
        <begin position="248"/>
        <end position="258"/>
    </location>
</feature>
<protein>
    <submittedName>
        <fullName evidence="3">Uncharacterized protein</fullName>
    </submittedName>
</protein>
<keyword evidence="2" id="KW-0812">Transmembrane</keyword>
<accession>A0ABD2WWJ8</accession>
<dbReference type="PANTHER" id="PTHR21879:SF23">
    <property type="entry name" value="IP06949P"/>
    <property type="match status" value="1"/>
</dbReference>
<dbReference type="AlphaFoldDB" id="A0ABD2WWJ8"/>
<keyword evidence="2" id="KW-1133">Transmembrane helix</keyword>
<dbReference type="Proteomes" id="UP001627154">
    <property type="component" value="Unassembled WGS sequence"/>
</dbReference>
<name>A0ABD2WWJ8_9HYME</name>
<sequence length="287" mass="31886">MQLGKIPHCYFAIRATMKLLQTIRSLLPIVVVVVVVLVASSSFVSASPRNGTQGGASWAGYTVTCTQDDGKVRRTVSCQGARMVRSIVLRLLEEGGKTGSWRILDGVDLVRRRNATEDTTERYSERRIDDEGGIGSILRFMESRELRIRLSNLFPERFEAAVKDSLPSSMNQGRGHGDKKKGDNVMLMAMMMGKMLAALGFGALGLLAMKALMISALALMLSLIVAAKKFHSSSGHHKHLVYAQELPHHRRRRRRRRSSSGSSNSTTIKSNRFTRNQPYLAHFDPSQ</sequence>
<evidence type="ECO:0000313" key="4">
    <source>
        <dbReference type="Proteomes" id="UP001627154"/>
    </source>
</evidence>
<comment type="caution">
    <text evidence="3">The sequence shown here is derived from an EMBL/GenBank/DDBJ whole genome shotgun (WGS) entry which is preliminary data.</text>
</comment>
<dbReference type="InterPro" id="IPR012464">
    <property type="entry name" value="DUF1676"/>
</dbReference>
<keyword evidence="4" id="KW-1185">Reference proteome</keyword>
<reference evidence="3 4" key="1">
    <citation type="journal article" date="2024" name="bioRxiv">
        <title>A reference genome for Trichogramma kaykai: A tiny desert-dwelling parasitoid wasp with competing sex-ratio distorters.</title>
        <authorList>
            <person name="Culotta J."/>
            <person name="Lindsey A.R."/>
        </authorList>
    </citation>
    <scope>NUCLEOTIDE SEQUENCE [LARGE SCALE GENOMIC DNA]</scope>
    <source>
        <strain evidence="3 4">KSX58</strain>
    </source>
</reference>
<dbReference type="PANTHER" id="PTHR21879">
    <property type="entry name" value="FI03362P-RELATED-RELATED"/>
    <property type="match status" value="1"/>
</dbReference>
<proteinExistence type="predicted"/>
<dbReference type="EMBL" id="JBJJXI010000067">
    <property type="protein sequence ID" value="KAL3397185.1"/>
    <property type="molecule type" value="Genomic_DNA"/>
</dbReference>
<keyword evidence="2" id="KW-0472">Membrane</keyword>
<feature type="transmembrane region" description="Helical" evidence="2">
    <location>
        <begin position="26"/>
        <end position="44"/>
    </location>
</feature>
<feature type="region of interest" description="Disordered" evidence="1">
    <location>
        <begin position="239"/>
        <end position="271"/>
    </location>
</feature>
<organism evidence="3 4">
    <name type="scientific">Trichogramma kaykai</name>
    <dbReference type="NCBI Taxonomy" id="54128"/>
    <lineage>
        <taxon>Eukaryota</taxon>
        <taxon>Metazoa</taxon>
        <taxon>Ecdysozoa</taxon>
        <taxon>Arthropoda</taxon>
        <taxon>Hexapoda</taxon>
        <taxon>Insecta</taxon>
        <taxon>Pterygota</taxon>
        <taxon>Neoptera</taxon>
        <taxon>Endopterygota</taxon>
        <taxon>Hymenoptera</taxon>
        <taxon>Apocrita</taxon>
        <taxon>Proctotrupomorpha</taxon>
        <taxon>Chalcidoidea</taxon>
        <taxon>Trichogrammatidae</taxon>
        <taxon>Trichogramma</taxon>
    </lineage>
</organism>
<dbReference type="Pfam" id="PF07898">
    <property type="entry name" value="DUF1676"/>
    <property type="match status" value="1"/>
</dbReference>
<evidence type="ECO:0000313" key="3">
    <source>
        <dbReference type="EMBL" id="KAL3397185.1"/>
    </source>
</evidence>
<gene>
    <name evidence="3" type="ORF">TKK_009203</name>
</gene>
<feature type="transmembrane region" description="Helical" evidence="2">
    <location>
        <begin position="207"/>
        <end position="227"/>
    </location>
</feature>
<evidence type="ECO:0000256" key="1">
    <source>
        <dbReference type="SAM" id="MobiDB-lite"/>
    </source>
</evidence>
<evidence type="ECO:0000256" key="2">
    <source>
        <dbReference type="SAM" id="Phobius"/>
    </source>
</evidence>